<dbReference type="Proteomes" id="UP001081283">
    <property type="component" value="Unassembled WGS sequence"/>
</dbReference>
<protein>
    <recommendedName>
        <fullName evidence="2">histidine kinase</fullName>
        <ecNumber evidence="2">2.7.13.3</ecNumber>
    </recommendedName>
</protein>
<evidence type="ECO:0000256" key="4">
    <source>
        <dbReference type="ARBA" id="ARBA00022777"/>
    </source>
</evidence>
<dbReference type="SMART" id="SM00387">
    <property type="entry name" value="HATPase_c"/>
    <property type="match status" value="1"/>
</dbReference>
<keyword evidence="8" id="KW-0547">Nucleotide-binding</keyword>
<comment type="catalytic activity">
    <reaction evidence="1">
        <text>ATP + protein L-histidine = ADP + protein N-phospho-L-histidine.</text>
        <dbReference type="EC" id="2.7.13.3"/>
    </reaction>
</comment>
<keyword evidence="5" id="KW-0902">Two-component regulatory system</keyword>
<evidence type="ECO:0000256" key="5">
    <source>
        <dbReference type="ARBA" id="ARBA00023012"/>
    </source>
</evidence>
<dbReference type="EMBL" id="JAOVZQ010000002">
    <property type="protein sequence ID" value="MCY0097074.1"/>
    <property type="molecule type" value="Genomic_DNA"/>
</dbReference>
<evidence type="ECO:0000256" key="2">
    <source>
        <dbReference type="ARBA" id="ARBA00012438"/>
    </source>
</evidence>
<feature type="transmembrane region" description="Helical" evidence="6">
    <location>
        <begin position="29"/>
        <end position="48"/>
    </location>
</feature>
<keyword evidence="4" id="KW-0418">Kinase</keyword>
<keyword evidence="6" id="KW-0472">Membrane</keyword>
<reference evidence="8" key="1">
    <citation type="submission" date="2022-10" db="EMBL/GenBank/DDBJ databases">
        <title>Hoeflea sp. J2-29, isolated from marine algae.</title>
        <authorList>
            <person name="Kristyanto S."/>
            <person name="Kim J.M."/>
            <person name="Jeon C.O."/>
        </authorList>
    </citation>
    <scope>NUCLEOTIDE SEQUENCE</scope>
    <source>
        <strain evidence="8">J2-29</strain>
    </source>
</reference>
<comment type="caution">
    <text evidence="8">The sequence shown here is derived from an EMBL/GenBank/DDBJ whole genome shotgun (WGS) entry which is preliminary data.</text>
</comment>
<feature type="domain" description="Histidine kinase" evidence="7">
    <location>
        <begin position="377"/>
        <end position="467"/>
    </location>
</feature>
<dbReference type="Gene3D" id="3.30.565.10">
    <property type="entry name" value="Histidine kinase-like ATPase, C-terminal domain"/>
    <property type="match status" value="1"/>
</dbReference>
<keyword evidence="8" id="KW-0067">ATP-binding</keyword>
<accession>A0ABT3YME0</accession>
<sequence>MNAHSLASRRSLLPGTPEAWKRWSLARRFIIMALCLSAVGTVFLGTWVSEKIEQTARARDAASAGIYVAHLVSPLVQSLQNHDSLSESRIEALDRIVQTPALKLRVVSMKVWNRNGTIVYSTNKDAIGEVYPIEGALKGALAGVTTSDFSGPEEESLREFERHPTLLEIYTPILSRRTGDIIAVAEFYEDAASLAKDLGSAQMQGWLVTGVVLASIIAGLYTLISDGSHTIRRQRDELAARITQLSEAMEKTAVLQDKLERGSREVIEGNERLMRTIGSELHDGPAQLISLAQLKLDQLDDVAPASDLESIRSALNGAIQDIRRISAGLLMPNVDDQDLLDCLKTTIRGHETKTQSRVVFHHKHLPKRTQPYVTICLCRFVQEGLANAARHANASGQTVTVEGLGDAIRIQISDTGPGISEAQSAEFGAHLGLISLRRRLESIRGTMTVSSTKGEGTTLTAWIPFGGE</sequence>
<dbReference type="PRINTS" id="PR00344">
    <property type="entry name" value="BCTRLSENSOR"/>
</dbReference>
<keyword evidence="6" id="KW-0812">Transmembrane</keyword>
<dbReference type="RefSeq" id="WP_267615163.1">
    <property type="nucleotide sequence ID" value="NZ_JAOVZQ010000002.1"/>
</dbReference>
<evidence type="ECO:0000256" key="3">
    <source>
        <dbReference type="ARBA" id="ARBA00022679"/>
    </source>
</evidence>
<keyword evidence="3" id="KW-0808">Transferase</keyword>
<dbReference type="SUPFAM" id="SSF55874">
    <property type="entry name" value="ATPase domain of HSP90 chaperone/DNA topoisomerase II/histidine kinase"/>
    <property type="match status" value="1"/>
</dbReference>
<dbReference type="InterPro" id="IPR004358">
    <property type="entry name" value="Sig_transdc_His_kin-like_C"/>
</dbReference>
<feature type="transmembrane region" description="Helical" evidence="6">
    <location>
        <begin position="203"/>
        <end position="224"/>
    </location>
</feature>
<dbReference type="CDD" id="cd16917">
    <property type="entry name" value="HATPase_UhpB-NarQ-NarX-like"/>
    <property type="match status" value="1"/>
</dbReference>
<proteinExistence type="predicted"/>
<dbReference type="EC" id="2.7.13.3" evidence="2"/>
<evidence type="ECO:0000259" key="7">
    <source>
        <dbReference type="PROSITE" id="PS50109"/>
    </source>
</evidence>
<evidence type="ECO:0000313" key="9">
    <source>
        <dbReference type="Proteomes" id="UP001081283"/>
    </source>
</evidence>
<evidence type="ECO:0000313" key="8">
    <source>
        <dbReference type="EMBL" id="MCY0097074.1"/>
    </source>
</evidence>
<dbReference type="InterPro" id="IPR005467">
    <property type="entry name" value="His_kinase_dom"/>
</dbReference>
<dbReference type="GO" id="GO:0005524">
    <property type="term" value="F:ATP binding"/>
    <property type="evidence" value="ECO:0007669"/>
    <property type="project" value="UniProtKB-KW"/>
</dbReference>
<evidence type="ECO:0000256" key="1">
    <source>
        <dbReference type="ARBA" id="ARBA00000085"/>
    </source>
</evidence>
<dbReference type="InterPro" id="IPR036890">
    <property type="entry name" value="HATPase_C_sf"/>
</dbReference>
<evidence type="ECO:0000256" key="6">
    <source>
        <dbReference type="SAM" id="Phobius"/>
    </source>
</evidence>
<dbReference type="Pfam" id="PF02518">
    <property type="entry name" value="HATPase_c"/>
    <property type="match status" value="1"/>
</dbReference>
<name>A0ABT3YME0_9HYPH</name>
<keyword evidence="6" id="KW-1133">Transmembrane helix</keyword>
<dbReference type="InterPro" id="IPR050482">
    <property type="entry name" value="Sensor_HK_TwoCompSys"/>
</dbReference>
<keyword evidence="9" id="KW-1185">Reference proteome</keyword>
<dbReference type="PANTHER" id="PTHR24421">
    <property type="entry name" value="NITRATE/NITRITE SENSOR PROTEIN NARX-RELATED"/>
    <property type="match status" value="1"/>
</dbReference>
<organism evidence="8 9">
    <name type="scientific">Hoeflea ulvae</name>
    <dbReference type="NCBI Taxonomy" id="2983764"/>
    <lineage>
        <taxon>Bacteria</taxon>
        <taxon>Pseudomonadati</taxon>
        <taxon>Pseudomonadota</taxon>
        <taxon>Alphaproteobacteria</taxon>
        <taxon>Hyphomicrobiales</taxon>
        <taxon>Rhizobiaceae</taxon>
        <taxon>Hoeflea</taxon>
    </lineage>
</organism>
<dbReference type="InterPro" id="IPR003594">
    <property type="entry name" value="HATPase_dom"/>
</dbReference>
<dbReference type="PROSITE" id="PS50109">
    <property type="entry name" value="HIS_KIN"/>
    <property type="match status" value="1"/>
</dbReference>
<dbReference type="PANTHER" id="PTHR24421:SF10">
    <property type="entry name" value="NITRATE_NITRITE SENSOR PROTEIN NARQ"/>
    <property type="match status" value="1"/>
</dbReference>
<gene>
    <name evidence="8" type="ORF">OEG82_24175</name>
</gene>